<accession>A0ABW4GDJ8</accession>
<sequence>MAFDLVVQEKSARALYQPPFRLGRSLLELDRLYSLEDIARQRHAFAMMPDETKPFGYEFQTIVDPEESMTVESAILSGAREYRYDPYAQIWATSHFGINMGGIAIRTPHLTATCPTTGPDSHFDNPIDANC</sequence>
<organism evidence="1 2">
    <name type="scientific">Nonomuraea guangzhouensis</name>
    <dbReference type="NCBI Taxonomy" id="1291555"/>
    <lineage>
        <taxon>Bacteria</taxon>
        <taxon>Bacillati</taxon>
        <taxon>Actinomycetota</taxon>
        <taxon>Actinomycetes</taxon>
        <taxon>Streptosporangiales</taxon>
        <taxon>Streptosporangiaceae</taxon>
        <taxon>Nonomuraea</taxon>
    </lineage>
</organism>
<dbReference type="Proteomes" id="UP001597097">
    <property type="component" value="Unassembled WGS sequence"/>
</dbReference>
<evidence type="ECO:0000313" key="1">
    <source>
        <dbReference type="EMBL" id="MFD1539422.1"/>
    </source>
</evidence>
<comment type="caution">
    <text evidence="1">The sequence shown here is derived from an EMBL/GenBank/DDBJ whole genome shotgun (WGS) entry which is preliminary data.</text>
</comment>
<proteinExistence type="predicted"/>
<name>A0ABW4GDJ8_9ACTN</name>
<gene>
    <name evidence="1" type="ORF">ACFSJ0_20370</name>
</gene>
<keyword evidence="2" id="KW-1185">Reference proteome</keyword>
<dbReference type="RefSeq" id="WP_219531766.1">
    <property type="nucleotide sequence ID" value="NZ_JAHKRM010000012.1"/>
</dbReference>
<evidence type="ECO:0000313" key="2">
    <source>
        <dbReference type="Proteomes" id="UP001597097"/>
    </source>
</evidence>
<protein>
    <submittedName>
        <fullName evidence="1">Uncharacterized protein</fullName>
    </submittedName>
</protein>
<reference evidence="2" key="1">
    <citation type="journal article" date="2019" name="Int. J. Syst. Evol. Microbiol.">
        <title>The Global Catalogue of Microorganisms (GCM) 10K type strain sequencing project: providing services to taxonomists for standard genome sequencing and annotation.</title>
        <authorList>
            <consortium name="The Broad Institute Genomics Platform"/>
            <consortium name="The Broad Institute Genome Sequencing Center for Infectious Disease"/>
            <person name="Wu L."/>
            <person name="Ma J."/>
        </authorList>
    </citation>
    <scope>NUCLEOTIDE SEQUENCE [LARGE SCALE GENOMIC DNA]</scope>
    <source>
        <strain evidence="2">CGMCC 1.15399</strain>
    </source>
</reference>
<dbReference type="EMBL" id="JBHUCM010000017">
    <property type="protein sequence ID" value="MFD1539422.1"/>
    <property type="molecule type" value="Genomic_DNA"/>
</dbReference>